<evidence type="ECO:0000313" key="2">
    <source>
        <dbReference type="EMBL" id="RPA88621.1"/>
    </source>
</evidence>
<evidence type="ECO:0000313" key="3">
    <source>
        <dbReference type="Proteomes" id="UP000276215"/>
    </source>
</evidence>
<feature type="compositionally biased region" description="Basic and acidic residues" evidence="1">
    <location>
        <begin position="1"/>
        <end position="14"/>
    </location>
</feature>
<protein>
    <submittedName>
        <fullName evidence="2">Uncharacterized protein</fullName>
    </submittedName>
</protein>
<organism evidence="2 3">
    <name type="scientific">Choiromyces venosus 120613-1</name>
    <dbReference type="NCBI Taxonomy" id="1336337"/>
    <lineage>
        <taxon>Eukaryota</taxon>
        <taxon>Fungi</taxon>
        <taxon>Dikarya</taxon>
        <taxon>Ascomycota</taxon>
        <taxon>Pezizomycotina</taxon>
        <taxon>Pezizomycetes</taxon>
        <taxon>Pezizales</taxon>
        <taxon>Tuberaceae</taxon>
        <taxon>Choiromyces</taxon>
    </lineage>
</organism>
<sequence>MARLSKEKEKEAMRRKQKRKQRRNAEKQVQETLVTVEDEGERVPNPGTTKDLRLPILRLSGSILYSMKWNIRQILIKPRPQLPVAYHQCADFDVLDAILSQPKRQPDSNLQENFEEGNEPKLERIMGNIVIIKDKHSILCVIKARNQKVSWLLPQIEPAVHEYVAFNNIAADHTRHGAMGARKCYKSKEMVDVQDNVAAKDDTKDATTLSSPEGNANSKFNLDSTLRTKGCVIGHHTFVPRMAQRTKDIQLGPGPAPSYTSKTAITALKVFAQRLLPLTQTVEALFHAFLMEEYSKYKAVYDTIYDGRADNIDKAFGIWTSRSLVINANTNNHKDLEDVCHE</sequence>
<name>A0A3N4IWE7_9PEZI</name>
<accession>A0A3N4IWE7</accession>
<dbReference type="Proteomes" id="UP000276215">
    <property type="component" value="Unassembled WGS sequence"/>
</dbReference>
<dbReference type="EMBL" id="ML120746">
    <property type="protein sequence ID" value="RPA88621.1"/>
    <property type="molecule type" value="Genomic_DNA"/>
</dbReference>
<evidence type="ECO:0000256" key="1">
    <source>
        <dbReference type="SAM" id="MobiDB-lite"/>
    </source>
</evidence>
<dbReference type="AlphaFoldDB" id="A0A3N4IWE7"/>
<gene>
    <name evidence="2" type="ORF">L873DRAFT_1849652</name>
</gene>
<proteinExistence type="predicted"/>
<reference evidence="2 3" key="1">
    <citation type="journal article" date="2018" name="Nat. Ecol. Evol.">
        <title>Pezizomycetes genomes reveal the molecular basis of ectomycorrhizal truffle lifestyle.</title>
        <authorList>
            <person name="Murat C."/>
            <person name="Payen T."/>
            <person name="Noel B."/>
            <person name="Kuo A."/>
            <person name="Morin E."/>
            <person name="Chen J."/>
            <person name="Kohler A."/>
            <person name="Krizsan K."/>
            <person name="Balestrini R."/>
            <person name="Da Silva C."/>
            <person name="Montanini B."/>
            <person name="Hainaut M."/>
            <person name="Levati E."/>
            <person name="Barry K.W."/>
            <person name="Belfiori B."/>
            <person name="Cichocki N."/>
            <person name="Clum A."/>
            <person name="Dockter R.B."/>
            <person name="Fauchery L."/>
            <person name="Guy J."/>
            <person name="Iotti M."/>
            <person name="Le Tacon F."/>
            <person name="Lindquist E.A."/>
            <person name="Lipzen A."/>
            <person name="Malagnac F."/>
            <person name="Mello A."/>
            <person name="Molinier V."/>
            <person name="Miyauchi S."/>
            <person name="Poulain J."/>
            <person name="Riccioni C."/>
            <person name="Rubini A."/>
            <person name="Sitrit Y."/>
            <person name="Splivallo R."/>
            <person name="Traeger S."/>
            <person name="Wang M."/>
            <person name="Zifcakova L."/>
            <person name="Wipf D."/>
            <person name="Zambonelli A."/>
            <person name="Paolocci F."/>
            <person name="Nowrousian M."/>
            <person name="Ottonello S."/>
            <person name="Baldrian P."/>
            <person name="Spatafora J.W."/>
            <person name="Henrissat B."/>
            <person name="Nagy L.G."/>
            <person name="Aury J.M."/>
            <person name="Wincker P."/>
            <person name="Grigoriev I.V."/>
            <person name="Bonfante P."/>
            <person name="Martin F.M."/>
        </authorList>
    </citation>
    <scope>NUCLEOTIDE SEQUENCE [LARGE SCALE GENOMIC DNA]</scope>
    <source>
        <strain evidence="2 3">120613-1</strain>
    </source>
</reference>
<keyword evidence="3" id="KW-1185">Reference proteome</keyword>
<dbReference type="OrthoDB" id="5455363at2759"/>
<feature type="region of interest" description="Disordered" evidence="1">
    <location>
        <begin position="1"/>
        <end position="46"/>
    </location>
</feature>